<comment type="caution">
    <text evidence="1">The sequence shown here is derived from an EMBL/GenBank/DDBJ whole genome shotgun (WGS) entry which is preliminary data.</text>
</comment>
<name>A0A2N5U7Q0_9BASI</name>
<dbReference type="Proteomes" id="UP000235388">
    <property type="component" value="Unassembled WGS sequence"/>
</dbReference>
<gene>
    <name evidence="1" type="ORF">PCANC_16286</name>
</gene>
<evidence type="ECO:0000313" key="2">
    <source>
        <dbReference type="Proteomes" id="UP000235388"/>
    </source>
</evidence>
<evidence type="ECO:0000313" key="1">
    <source>
        <dbReference type="EMBL" id="PLW33767.1"/>
    </source>
</evidence>
<dbReference type="EMBL" id="PGCJ01000292">
    <property type="protein sequence ID" value="PLW33767.1"/>
    <property type="molecule type" value="Genomic_DNA"/>
</dbReference>
<protein>
    <submittedName>
        <fullName evidence="1">Uncharacterized protein</fullName>
    </submittedName>
</protein>
<proteinExistence type="predicted"/>
<dbReference type="OrthoDB" id="10612770at2759"/>
<organism evidence="1 2">
    <name type="scientific">Puccinia coronata f. sp. avenae</name>
    <dbReference type="NCBI Taxonomy" id="200324"/>
    <lineage>
        <taxon>Eukaryota</taxon>
        <taxon>Fungi</taxon>
        <taxon>Dikarya</taxon>
        <taxon>Basidiomycota</taxon>
        <taxon>Pucciniomycotina</taxon>
        <taxon>Pucciniomycetes</taxon>
        <taxon>Pucciniales</taxon>
        <taxon>Pucciniaceae</taxon>
        <taxon>Puccinia</taxon>
    </lineage>
</organism>
<reference evidence="1 2" key="1">
    <citation type="submission" date="2017-11" db="EMBL/GenBank/DDBJ databases">
        <title>De novo assembly and phasing of dikaryotic genomes from two isolates of Puccinia coronata f. sp. avenae, the causal agent of oat crown rust.</title>
        <authorList>
            <person name="Miller M.E."/>
            <person name="Zhang Y."/>
            <person name="Omidvar V."/>
            <person name="Sperschneider J."/>
            <person name="Schwessinger B."/>
            <person name="Raley C."/>
            <person name="Palmer J.M."/>
            <person name="Garnica D."/>
            <person name="Upadhyaya N."/>
            <person name="Rathjen J."/>
            <person name="Taylor J.M."/>
            <person name="Park R.F."/>
            <person name="Dodds P.N."/>
            <person name="Hirsch C.D."/>
            <person name="Kianian S.F."/>
            <person name="Figueroa M."/>
        </authorList>
    </citation>
    <scope>NUCLEOTIDE SEQUENCE [LARGE SCALE GENOMIC DNA]</scope>
    <source>
        <strain evidence="1">12NC29</strain>
    </source>
</reference>
<accession>A0A2N5U7Q0</accession>
<dbReference type="AlphaFoldDB" id="A0A2N5U7Q0"/>
<sequence length="108" mass="12007">MSSNQTDQETQLLEEEIAIEDTQVPSLSIDKKTISVCKEISSLPTKMTPKVFFLNFESADSTLATLQRFWAQPCGIASTMNVVNALRNEINKTDVGQAAWSHFIQQGI</sequence>
<keyword evidence="2" id="KW-1185">Reference proteome</keyword>